<proteinExistence type="predicted"/>
<keyword evidence="2" id="KW-1185">Reference proteome</keyword>
<sequence>MLIGIYFSDLHQIPNSLLRRIKIERFKIEVRDKCAERIHYWIEFVVIPKTVINGKSNIVRIDVVFFVINHGRDKYFDKRISFAVSFVQILTRLVVCSRSCFQGHLPLK</sequence>
<gene>
    <name evidence="1" type="ORF">CHS0354_036019</name>
</gene>
<dbReference type="Proteomes" id="UP001195483">
    <property type="component" value="Unassembled WGS sequence"/>
</dbReference>
<evidence type="ECO:0000313" key="1">
    <source>
        <dbReference type="EMBL" id="KAK3576284.1"/>
    </source>
</evidence>
<name>A0AAE0VF49_9BIVA</name>
<organism evidence="1 2">
    <name type="scientific">Potamilus streckersoni</name>
    <dbReference type="NCBI Taxonomy" id="2493646"/>
    <lineage>
        <taxon>Eukaryota</taxon>
        <taxon>Metazoa</taxon>
        <taxon>Spiralia</taxon>
        <taxon>Lophotrochozoa</taxon>
        <taxon>Mollusca</taxon>
        <taxon>Bivalvia</taxon>
        <taxon>Autobranchia</taxon>
        <taxon>Heteroconchia</taxon>
        <taxon>Palaeoheterodonta</taxon>
        <taxon>Unionida</taxon>
        <taxon>Unionoidea</taxon>
        <taxon>Unionidae</taxon>
        <taxon>Ambleminae</taxon>
        <taxon>Lampsilini</taxon>
        <taxon>Potamilus</taxon>
    </lineage>
</organism>
<accession>A0AAE0VF49</accession>
<evidence type="ECO:0000313" key="2">
    <source>
        <dbReference type="Proteomes" id="UP001195483"/>
    </source>
</evidence>
<reference evidence="1" key="1">
    <citation type="journal article" date="2021" name="Genome Biol. Evol.">
        <title>A High-Quality Reference Genome for a Parasitic Bivalve with Doubly Uniparental Inheritance (Bivalvia: Unionida).</title>
        <authorList>
            <person name="Smith C.H."/>
        </authorList>
    </citation>
    <scope>NUCLEOTIDE SEQUENCE</scope>
    <source>
        <strain evidence="1">CHS0354</strain>
    </source>
</reference>
<dbReference type="AlphaFoldDB" id="A0AAE0VF49"/>
<feature type="non-terminal residue" evidence="1">
    <location>
        <position position="108"/>
    </location>
</feature>
<reference evidence="1" key="2">
    <citation type="journal article" date="2021" name="Genome Biol. Evol.">
        <title>Developing a high-quality reference genome for a parasitic bivalve with doubly uniparental inheritance (Bivalvia: Unionida).</title>
        <authorList>
            <person name="Smith C.H."/>
        </authorList>
    </citation>
    <scope>NUCLEOTIDE SEQUENCE</scope>
    <source>
        <strain evidence="1">CHS0354</strain>
        <tissue evidence="1">Mantle</tissue>
    </source>
</reference>
<comment type="caution">
    <text evidence="1">The sequence shown here is derived from an EMBL/GenBank/DDBJ whole genome shotgun (WGS) entry which is preliminary data.</text>
</comment>
<reference evidence="1" key="3">
    <citation type="submission" date="2023-05" db="EMBL/GenBank/DDBJ databases">
        <authorList>
            <person name="Smith C.H."/>
        </authorList>
    </citation>
    <scope>NUCLEOTIDE SEQUENCE</scope>
    <source>
        <strain evidence="1">CHS0354</strain>
        <tissue evidence="1">Mantle</tissue>
    </source>
</reference>
<dbReference type="EMBL" id="JAEAOA010002108">
    <property type="protein sequence ID" value="KAK3576284.1"/>
    <property type="molecule type" value="Genomic_DNA"/>
</dbReference>
<protein>
    <submittedName>
        <fullName evidence="1">Uncharacterized protein</fullName>
    </submittedName>
</protein>